<reference evidence="9" key="1">
    <citation type="journal article" date="2017" name="Science">
        <title>Giant viruses with an expanded complement of translation system components.</title>
        <authorList>
            <person name="Schulz F."/>
            <person name="Yutin N."/>
            <person name="Ivanova N.N."/>
            <person name="Ortega D.R."/>
            <person name="Lee T.K."/>
            <person name="Vierheilig J."/>
            <person name="Daims H."/>
            <person name="Horn M."/>
            <person name="Wagner M."/>
            <person name="Jensen G.J."/>
            <person name="Kyrpides N.C."/>
            <person name="Koonin E.V."/>
            <person name="Woyke T."/>
        </authorList>
    </citation>
    <scope>NUCLEOTIDE SEQUENCE</scope>
    <source>
        <strain evidence="9">KNV1</strain>
    </source>
</reference>
<dbReference type="InterPro" id="IPR008918">
    <property type="entry name" value="HhH2"/>
</dbReference>
<dbReference type="Gene3D" id="1.10.150.20">
    <property type="entry name" value="5' to 3' exonuclease, C-terminal subdomain"/>
    <property type="match status" value="1"/>
</dbReference>
<dbReference type="SUPFAM" id="SSF88723">
    <property type="entry name" value="PIN domain-like"/>
    <property type="match status" value="1"/>
</dbReference>
<evidence type="ECO:0000256" key="1">
    <source>
        <dbReference type="ARBA" id="ARBA00001946"/>
    </source>
</evidence>
<dbReference type="SMART" id="SM00484">
    <property type="entry name" value="XPGI"/>
    <property type="match status" value="1"/>
</dbReference>
<evidence type="ECO:0000256" key="3">
    <source>
        <dbReference type="ARBA" id="ARBA00022723"/>
    </source>
</evidence>
<evidence type="ECO:0000256" key="5">
    <source>
        <dbReference type="ARBA" id="ARBA00022801"/>
    </source>
</evidence>
<feature type="domain" description="XPG N-terminal" evidence="8">
    <location>
        <begin position="1"/>
        <end position="106"/>
    </location>
</feature>
<dbReference type="SMART" id="SM00279">
    <property type="entry name" value="HhH2"/>
    <property type="match status" value="1"/>
</dbReference>
<proteinExistence type="predicted"/>
<evidence type="ECO:0000259" key="7">
    <source>
        <dbReference type="SMART" id="SM00484"/>
    </source>
</evidence>
<dbReference type="EMBL" id="KY684112">
    <property type="protein sequence ID" value="ARF12405.1"/>
    <property type="molecule type" value="Genomic_DNA"/>
</dbReference>
<evidence type="ECO:0000259" key="8">
    <source>
        <dbReference type="SMART" id="SM00485"/>
    </source>
</evidence>
<dbReference type="PANTHER" id="PTHR11081:SF9">
    <property type="entry name" value="FLAP ENDONUCLEASE 1"/>
    <property type="match status" value="1"/>
</dbReference>
<keyword evidence="4 9" id="KW-0255">Endonuclease</keyword>
<keyword evidence="2" id="KW-0540">Nuclease</keyword>
<dbReference type="SUPFAM" id="SSF47807">
    <property type="entry name" value="5' to 3' exonuclease, C-terminal subdomain"/>
    <property type="match status" value="1"/>
</dbReference>
<keyword evidence="6" id="KW-0460">Magnesium</keyword>
<feature type="domain" description="XPG-I" evidence="7">
    <location>
        <begin position="142"/>
        <end position="212"/>
    </location>
</feature>
<sequence length="319" mass="37470">MGIKNLMQIIKRYSPAAIEYHKINEYENKIIGIDANLMIYKMIFAIRLNGYDIMNKDIIVTHIHSLLLKLKGLIKYNITPVFVFDGMHPKIKSQVIEQRKEFQNFMQQKYYKAVTQDEKKKYYFMKSKITYEEIKECMEIIKMFGFTIVESPEEADSQLAELSKNNKVDYIVTDDMDILVFGGNKILKNFTVSDKKKIQEIDLNTLKKNTQMNQSQIIDLAILLGCDYCPSVKGVGTIGAYKLMQEYKDLEKVIKHKKVSLSYDYDVARKYFKNSPVIHTDKIKINKFNKMNMDKKGIKDFLDKHGYKEKYIDDLFNKI</sequence>
<dbReference type="SMART" id="SM00485">
    <property type="entry name" value="XPGN"/>
    <property type="match status" value="1"/>
</dbReference>
<keyword evidence="5" id="KW-0378">Hydrolase</keyword>
<gene>
    <name evidence="9" type="ORF">Klosneuvirus_5_75</name>
</gene>
<dbReference type="GO" id="GO:0017108">
    <property type="term" value="F:5'-flap endonuclease activity"/>
    <property type="evidence" value="ECO:0007669"/>
    <property type="project" value="TreeGrafter"/>
</dbReference>
<accession>A0A1V0SKY5</accession>
<comment type="cofactor">
    <cofactor evidence="1">
        <name>Mg(2+)</name>
        <dbReference type="ChEBI" id="CHEBI:18420"/>
    </cofactor>
</comment>
<dbReference type="InterPro" id="IPR029060">
    <property type="entry name" value="PIN-like_dom_sf"/>
</dbReference>
<dbReference type="InterPro" id="IPR006085">
    <property type="entry name" value="XPG_DNA_repair_N"/>
</dbReference>
<dbReference type="Gene3D" id="3.40.50.1010">
    <property type="entry name" value="5'-nuclease"/>
    <property type="match status" value="1"/>
</dbReference>
<dbReference type="GO" id="GO:0003677">
    <property type="term" value="F:DNA binding"/>
    <property type="evidence" value="ECO:0007669"/>
    <property type="project" value="InterPro"/>
</dbReference>
<evidence type="ECO:0000256" key="2">
    <source>
        <dbReference type="ARBA" id="ARBA00022722"/>
    </source>
</evidence>
<organism evidence="9">
    <name type="scientific">Klosneuvirus KNV1</name>
    <dbReference type="NCBI Taxonomy" id="1977640"/>
    <lineage>
        <taxon>Viruses</taxon>
        <taxon>Varidnaviria</taxon>
        <taxon>Bamfordvirae</taxon>
        <taxon>Nucleocytoviricota</taxon>
        <taxon>Megaviricetes</taxon>
        <taxon>Imitervirales</taxon>
        <taxon>Mimiviridae</taxon>
        <taxon>Klosneuvirinae</taxon>
        <taxon>Klosneuvirus</taxon>
    </lineage>
</organism>
<dbReference type="PRINTS" id="PR00853">
    <property type="entry name" value="XPGRADSUPER"/>
</dbReference>
<dbReference type="PANTHER" id="PTHR11081">
    <property type="entry name" value="FLAP ENDONUCLEASE FAMILY MEMBER"/>
    <property type="match status" value="1"/>
</dbReference>
<keyword evidence="3" id="KW-0479">Metal-binding</keyword>
<dbReference type="InterPro" id="IPR036279">
    <property type="entry name" value="5-3_exonuclease_C_sf"/>
</dbReference>
<dbReference type="InterPro" id="IPR006086">
    <property type="entry name" value="XPG-I_dom"/>
</dbReference>
<dbReference type="InterPro" id="IPR006084">
    <property type="entry name" value="XPG/Rad2"/>
</dbReference>
<dbReference type="Pfam" id="PF00752">
    <property type="entry name" value="XPG_N"/>
    <property type="match status" value="1"/>
</dbReference>
<dbReference type="GO" id="GO:0046872">
    <property type="term" value="F:metal ion binding"/>
    <property type="evidence" value="ECO:0007669"/>
    <property type="project" value="UniProtKB-KW"/>
</dbReference>
<name>A0A1V0SKY5_9VIRU</name>
<dbReference type="Pfam" id="PF00867">
    <property type="entry name" value="XPG_I"/>
    <property type="match status" value="1"/>
</dbReference>
<evidence type="ECO:0000256" key="6">
    <source>
        <dbReference type="ARBA" id="ARBA00022842"/>
    </source>
</evidence>
<protein>
    <submittedName>
        <fullName evidence="9">FLAP-like endonuclease XPG</fullName>
    </submittedName>
</protein>
<evidence type="ECO:0000256" key="4">
    <source>
        <dbReference type="ARBA" id="ARBA00022759"/>
    </source>
</evidence>
<evidence type="ECO:0000313" key="9">
    <source>
        <dbReference type="EMBL" id="ARF12405.1"/>
    </source>
</evidence>